<evidence type="ECO:0008006" key="3">
    <source>
        <dbReference type="Google" id="ProtNLM"/>
    </source>
</evidence>
<gene>
    <name evidence="2" type="ORF">ENO10_01535</name>
</gene>
<accession>A0A7C2M4Y2</accession>
<keyword evidence="1" id="KW-0732">Signal</keyword>
<organism evidence="2">
    <name type="scientific">Salinimicrobium catena</name>
    <dbReference type="NCBI Taxonomy" id="390640"/>
    <lineage>
        <taxon>Bacteria</taxon>
        <taxon>Pseudomonadati</taxon>
        <taxon>Bacteroidota</taxon>
        <taxon>Flavobacteriia</taxon>
        <taxon>Flavobacteriales</taxon>
        <taxon>Flavobacteriaceae</taxon>
        <taxon>Salinimicrobium</taxon>
    </lineage>
</organism>
<protein>
    <recommendedName>
        <fullName evidence="3">Lipoprotein</fullName>
    </recommendedName>
</protein>
<reference evidence="2" key="1">
    <citation type="journal article" date="2020" name="mSystems">
        <title>Genome- and Community-Level Interaction Insights into Carbon Utilization and Element Cycling Functions of Hydrothermarchaeota in Hydrothermal Sediment.</title>
        <authorList>
            <person name="Zhou Z."/>
            <person name="Liu Y."/>
            <person name="Xu W."/>
            <person name="Pan J."/>
            <person name="Luo Z.H."/>
            <person name="Li M."/>
        </authorList>
    </citation>
    <scope>NUCLEOTIDE SEQUENCE [LARGE SCALE GENOMIC DNA]</scope>
    <source>
        <strain evidence="2">SpSt-1235</strain>
    </source>
</reference>
<dbReference type="EMBL" id="DSEE01000114">
    <property type="protein sequence ID" value="HER39881.1"/>
    <property type="molecule type" value="Genomic_DNA"/>
</dbReference>
<dbReference type="PROSITE" id="PS51257">
    <property type="entry name" value="PROKAR_LIPOPROTEIN"/>
    <property type="match status" value="1"/>
</dbReference>
<comment type="caution">
    <text evidence="2">The sequence shown here is derived from an EMBL/GenBank/DDBJ whole genome shotgun (WGS) entry which is preliminary data.</text>
</comment>
<feature type="chain" id="PRO_5027813255" description="Lipoprotein" evidence="1">
    <location>
        <begin position="21"/>
        <end position="136"/>
    </location>
</feature>
<sequence>MRFLVVASVMVLSLLGGGCATHPLVLNYDREPVPSKVDGTHYSIEEVQTAVLAACRKKGWSANLVQPGVIEASITIRSRHRAKIEIQFSSTHYSILYKESSGMEYRNGRIHSNYNHWIAKLDAAIKNELGLKTQRF</sequence>
<evidence type="ECO:0000256" key="1">
    <source>
        <dbReference type="SAM" id="SignalP"/>
    </source>
</evidence>
<evidence type="ECO:0000313" key="2">
    <source>
        <dbReference type="EMBL" id="HER39881.1"/>
    </source>
</evidence>
<feature type="signal peptide" evidence="1">
    <location>
        <begin position="1"/>
        <end position="20"/>
    </location>
</feature>
<dbReference type="AlphaFoldDB" id="A0A7C2M4Y2"/>
<dbReference type="Proteomes" id="UP000885753">
    <property type="component" value="Unassembled WGS sequence"/>
</dbReference>
<proteinExistence type="predicted"/>
<name>A0A7C2M4Y2_9FLAO</name>